<gene>
    <name evidence="1" type="ORF">RPERSI_LOCUS3096</name>
</gene>
<comment type="caution">
    <text evidence="1">The sequence shown here is derived from an EMBL/GenBank/DDBJ whole genome shotgun (WGS) entry which is preliminary data.</text>
</comment>
<keyword evidence="2" id="KW-1185">Reference proteome</keyword>
<accession>A0ACA9LIB5</accession>
<reference evidence="1" key="1">
    <citation type="submission" date="2021-06" db="EMBL/GenBank/DDBJ databases">
        <authorList>
            <person name="Kallberg Y."/>
            <person name="Tangrot J."/>
            <person name="Rosling A."/>
        </authorList>
    </citation>
    <scope>NUCLEOTIDE SEQUENCE</scope>
    <source>
        <strain evidence="1">MA461A</strain>
    </source>
</reference>
<organism evidence="1 2">
    <name type="scientific">Racocetra persica</name>
    <dbReference type="NCBI Taxonomy" id="160502"/>
    <lineage>
        <taxon>Eukaryota</taxon>
        <taxon>Fungi</taxon>
        <taxon>Fungi incertae sedis</taxon>
        <taxon>Mucoromycota</taxon>
        <taxon>Glomeromycotina</taxon>
        <taxon>Glomeromycetes</taxon>
        <taxon>Diversisporales</taxon>
        <taxon>Gigasporaceae</taxon>
        <taxon>Racocetra</taxon>
    </lineage>
</organism>
<feature type="non-terminal residue" evidence="1">
    <location>
        <position position="1"/>
    </location>
</feature>
<evidence type="ECO:0000313" key="1">
    <source>
        <dbReference type="EMBL" id="CAG8530040.1"/>
    </source>
</evidence>
<sequence length="144" mass="15062">SAAPESVLAGQSVNKFPCPGFITFAGFGLPPPVVDSVHVSGGVLCPLCQLLGNIQLKCSSISKSSAVGLATIVAISSIFWYPEYLLLVKNPVNFGQFCPLNFIPSMTLVKSIFSKDGNSVVVPSSSCNPSDCNNNNNAVSSFTM</sequence>
<dbReference type="EMBL" id="CAJVQC010003638">
    <property type="protein sequence ID" value="CAG8530040.1"/>
    <property type="molecule type" value="Genomic_DNA"/>
</dbReference>
<name>A0ACA9LIB5_9GLOM</name>
<proteinExistence type="predicted"/>
<evidence type="ECO:0000313" key="2">
    <source>
        <dbReference type="Proteomes" id="UP000789920"/>
    </source>
</evidence>
<dbReference type="Proteomes" id="UP000789920">
    <property type="component" value="Unassembled WGS sequence"/>
</dbReference>
<protein>
    <submittedName>
        <fullName evidence="1">28758_t:CDS:1</fullName>
    </submittedName>
</protein>